<dbReference type="Proteomes" id="UP000504621">
    <property type="component" value="Unplaced"/>
</dbReference>
<evidence type="ECO:0000256" key="4">
    <source>
        <dbReference type="ARBA" id="ARBA00022833"/>
    </source>
</evidence>
<gene>
    <name evidence="7" type="primary">LOC110428446</name>
</gene>
<accession>A0A6J1BKG2</accession>
<feature type="domain" description="Phorbol-ester/DAG-type" evidence="5">
    <location>
        <begin position="19"/>
        <end position="73"/>
    </location>
</feature>
<feature type="domain" description="Phorbol-ester/DAG-type" evidence="5">
    <location>
        <begin position="248"/>
        <end position="295"/>
    </location>
</feature>
<keyword evidence="6" id="KW-1185">Reference proteome</keyword>
<dbReference type="OrthoDB" id="938199at2759"/>
<dbReference type="RefSeq" id="XP_021299951.1">
    <property type="nucleotide sequence ID" value="XM_021444276.1"/>
</dbReference>
<dbReference type="InterPro" id="IPR001965">
    <property type="entry name" value="Znf_PHD"/>
</dbReference>
<dbReference type="InterPro" id="IPR046349">
    <property type="entry name" value="C1-like_sf"/>
</dbReference>
<evidence type="ECO:0000259" key="5">
    <source>
        <dbReference type="PROSITE" id="PS50081"/>
    </source>
</evidence>
<dbReference type="SUPFAM" id="SSF57889">
    <property type="entry name" value="Cysteine-rich domain"/>
    <property type="match status" value="6"/>
</dbReference>
<dbReference type="PROSITE" id="PS50081">
    <property type="entry name" value="ZF_DAG_PE_2"/>
    <property type="match status" value="2"/>
</dbReference>
<name>A0A6J1BKG2_9ROSI</name>
<dbReference type="SMART" id="SM00249">
    <property type="entry name" value="PHD"/>
    <property type="match status" value="4"/>
</dbReference>
<dbReference type="Pfam" id="PF03107">
    <property type="entry name" value="C1_2"/>
    <property type="match status" value="5"/>
</dbReference>
<dbReference type="GeneID" id="110428446"/>
<keyword evidence="1" id="KW-0479">Metal-binding</keyword>
<organism evidence="6 7">
    <name type="scientific">Herrania umbratica</name>
    <dbReference type="NCBI Taxonomy" id="108875"/>
    <lineage>
        <taxon>Eukaryota</taxon>
        <taxon>Viridiplantae</taxon>
        <taxon>Streptophyta</taxon>
        <taxon>Embryophyta</taxon>
        <taxon>Tracheophyta</taxon>
        <taxon>Spermatophyta</taxon>
        <taxon>Magnoliopsida</taxon>
        <taxon>eudicotyledons</taxon>
        <taxon>Gunneridae</taxon>
        <taxon>Pentapetalae</taxon>
        <taxon>rosids</taxon>
        <taxon>malvids</taxon>
        <taxon>Malvales</taxon>
        <taxon>Malvaceae</taxon>
        <taxon>Byttnerioideae</taxon>
        <taxon>Herrania</taxon>
    </lineage>
</organism>
<dbReference type="AlphaFoldDB" id="A0A6J1BKG2"/>
<protein>
    <submittedName>
        <fullName evidence="7">Uncharacterized protein LOC110428446</fullName>
    </submittedName>
</protein>
<dbReference type="InterPro" id="IPR004146">
    <property type="entry name" value="DC1"/>
</dbReference>
<dbReference type="PROSITE" id="PS01359">
    <property type="entry name" value="ZF_PHD_1"/>
    <property type="match status" value="1"/>
</dbReference>
<dbReference type="InterPro" id="IPR019786">
    <property type="entry name" value="Zinc_finger_PHD-type_CS"/>
</dbReference>
<evidence type="ECO:0000256" key="2">
    <source>
        <dbReference type="ARBA" id="ARBA00022737"/>
    </source>
</evidence>
<dbReference type="SMART" id="SM00109">
    <property type="entry name" value="C1"/>
    <property type="match status" value="4"/>
</dbReference>
<dbReference type="InterPro" id="IPR002219">
    <property type="entry name" value="PKC_DAG/PE"/>
</dbReference>
<dbReference type="InterPro" id="IPR053192">
    <property type="entry name" value="Vacuole_Formation_Reg"/>
</dbReference>
<proteinExistence type="predicted"/>
<evidence type="ECO:0000313" key="7">
    <source>
        <dbReference type="RefSeq" id="XP_021299951.1"/>
    </source>
</evidence>
<evidence type="ECO:0000256" key="1">
    <source>
        <dbReference type="ARBA" id="ARBA00022723"/>
    </source>
</evidence>
<evidence type="ECO:0000256" key="3">
    <source>
        <dbReference type="ARBA" id="ARBA00022771"/>
    </source>
</evidence>
<dbReference type="PANTHER" id="PTHR32410">
    <property type="entry name" value="CYSTEINE/HISTIDINE-RICH C1 DOMAIN FAMILY PROTEIN"/>
    <property type="match status" value="1"/>
</dbReference>
<evidence type="ECO:0000313" key="6">
    <source>
        <dbReference type="Proteomes" id="UP000504621"/>
    </source>
</evidence>
<dbReference type="PANTHER" id="PTHR32410:SF216">
    <property type="entry name" value="PHORBOL-ESTER_DAG-TYPE DOMAIN-CONTAINING PROTEIN"/>
    <property type="match status" value="1"/>
</dbReference>
<keyword evidence="3" id="KW-0863">Zinc-finger</keyword>
<keyword evidence="2" id="KW-0677">Repeat</keyword>
<sequence length="675" mass="79204">MEKEKEREKAEEILHFSHPHSLVVFNDEEQSEKSKEAHCSACLELLSGRLSFGCGECKFYLHKNCAEAPPEISDSPFHRKHLTLALRLSSILCDLCKETSLMFKYRCTSCPAALDIKCAFLLHNMDEDFREFKYIGHEHPLTFFENLKDELKRVDCHWCQKPVIDSVYVCLNCRFYLHKQCARLPTQLYHPCHRKHLLYLEDGFLVCRLCQRDHWSLFYQCLPCKFDIDIECVRSRSRFIFEYNNDHEHSFTPLLKDNPFVCDACGTEGNYVLFICSTCHIMIHEKCISLPSIIKITRHHHYIFHNYFFQKKDLGSHSCGICLSEVKIEYGCYKCFKQDCNFVVHVNCALEKEMYDIIDQVNDENEESIENLAMNSSITCVIEMNQEGESTKIEHFSHNHNLTLGSKIKEDDDKCCDACMLSISTSFYYCSQCDFLLHKTCAELPRRKHHWFHRSLTTLNLVDIYKCDRCMRLCSGFVYMDDTKYAFCLRCAGTSHTLICQGHEHFLFFDFKFRGQCSGCGAICEKGAYRCKDCSTLALDFACVTLPQATRCKCDRHFLKLSLHDEHDDPEEYYCDICEEKRDPNYCFYHCIVCNNSAHPKCALGRYPYMKIKTGITFPYQYHRHPHSLIFVKKSYGTCFYCDQLWQDVALECVVCTPSFTIHYDCWDRYTHRVC</sequence>
<dbReference type="GO" id="GO:0008270">
    <property type="term" value="F:zinc ion binding"/>
    <property type="evidence" value="ECO:0007669"/>
    <property type="project" value="UniProtKB-KW"/>
</dbReference>
<reference evidence="7" key="1">
    <citation type="submission" date="2025-08" db="UniProtKB">
        <authorList>
            <consortium name="RefSeq"/>
        </authorList>
    </citation>
    <scope>IDENTIFICATION</scope>
    <source>
        <tissue evidence="7">Leaf</tissue>
    </source>
</reference>
<keyword evidence="4" id="KW-0862">Zinc</keyword>